<dbReference type="Proteomes" id="UP000028483">
    <property type="component" value="Unassembled WGS sequence"/>
</dbReference>
<dbReference type="EMBL" id="CBSX010000235">
    <property type="protein sequence ID" value="CDH07906.1"/>
    <property type="molecule type" value="Genomic_DNA"/>
</dbReference>
<dbReference type="HOGENOM" id="CLU_3298781_0_0_6"/>
<comment type="caution">
    <text evidence="1">The sequence shown here is derived from an EMBL/GenBank/DDBJ whole genome shotgun (WGS) entry which is preliminary data.</text>
</comment>
<evidence type="ECO:0000313" key="2">
    <source>
        <dbReference type="Proteomes" id="UP000028483"/>
    </source>
</evidence>
<protein>
    <submittedName>
        <fullName evidence="1">Uncharacterized protein</fullName>
    </submittedName>
</protein>
<name>A0A077PDV3_XENBV</name>
<sequence length="40" mass="4640">MSSMTALTVTTKKWHLHKMVNRVYDFDILFSLLRRSAGAI</sequence>
<gene>
    <name evidence="1" type="ORF">XBO1_680011</name>
</gene>
<evidence type="ECO:0000313" key="1">
    <source>
        <dbReference type="EMBL" id="CDH07906.1"/>
    </source>
</evidence>
<reference evidence="1" key="1">
    <citation type="submission" date="2013-07" db="EMBL/GenBank/DDBJ databases">
        <title>Sub-species coevolution in mutualistic symbiosis.</title>
        <authorList>
            <person name="Murfin K."/>
            <person name="Klassen J."/>
            <person name="Lee M."/>
            <person name="Forst S."/>
            <person name="Stock P."/>
            <person name="Goodrich-Blair H."/>
        </authorList>
    </citation>
    <scope>NUCLEOTIDE SEQUENCE [LARGE SCALE GENOMIC DNA]</scope>
    <source>
        <strain evidence="1">Oregonense</strain>
    </source>
</reference>
<organism evidence="1 2">
    <name type="scientific">Xenorhabdus bovienii str. oregonense</name>
    <dbReference type="NCBI Taxonomy" id="1398202"/>
    <lineage>
        <taxon>Bacteria</taxon>
        <taxon>Pseudomonadati</taxon>
        <taxon>Pseudomonadota</taxon>
        <taxon>Gammaproteobacteria</taxon>
        <taxon>Enterobacterales</taxon>
        <taxon>Morganellaceae</taxon>
        <taxon>Xenorhabdus</taxon>
    </lineage>
</organism>
<accession>A0A077PDV3</accession>
<proteinExistence type="predicted"/>
<dbReference type="AlphaFoldDB" id="A0A077PDV3"/>